<accession>C7BVJ6</accession>
<dbReference type="CDD" id="cd12797">
    <property type="entry name" value="M23_peptidase"/>
    <property type="match status" value="1"/>
</dbReference>
<dbReference type="Proteomes" id="UP000001515">
    <property type="component" value="Segment"/>
</dbReference>
<dbReference type="RefSeq" id="YP_003097462.1">
    <property type="nucleotide sequence ID" value="NC_013085.1"/>
</dbReference>
<name>C7BVJ6_9CAUD</name>
<dbReference type="InterPro" id="IPR016047">
    <property type="entry name" value="M23ase_b-sheet_dom"/>
</dbReference>
<keyword evidence="6" id="KW-1185">Reference proteome</keyword>
<organism evidence="5 6">
    <name type="scientific">Synechococcus phage S-RSM4</name>
    <dbReference type="NCBI Taxonomy" id="555387"/>
    <lineage>
        <taxon>Viruses</taxon>
        <taxon>Duplodnaviria</taxon>
        <taxon>Heunggongvirae</taxon>
        <taxon>Uroviricota</taxon>
        <taxon>Caudoviricetes</taxon>
        <taxon>Pantevenvirales</taxon>
        <taxon>Kyanoviridae</taxon>
        <taxon>Gibbetvirus</taxon>
        <taxon>Gibbetvirus rsm4</taxon>
    </lineage>
</organism>
<evidence type="ECO:0000256" key="1">
    <source>
        <dbReference type="ARBA" id="ARBA00022529"/>
    </source>
</evidence>
<protein>
    <submittedName>
        <fullName evidence="5">2OG-Fe(II) oxygenase family like protein</fullName>
    </submittedName>
</protein>
<dbReference type="InterPro" id="IPR050570">
    <property type="entry name" value="Cell_wall_metabolism_enzyme"/>
</dbReference>
<gene>
    <name evidence="5" type="ORF">SRSM4_228</name>
</gene>
<dbReference type="PANTHER" id="PTHR21666">
    <property type="entry name" value="PEPTIDASE-RELATED"/>
    <property type="match status" value="1"/>
</dbReference>
<dbReference type="Gene3D" id="2.70.70.10">
    <property type="entry name" value="Glucose Permease (Domain IIA)"/>
    <property type="match status" value="1"/>
</dbReference>
<keyword evidence="1" id="KW-0929">Antimicrobial</keyword>
<feature type="domain" description="M23ase beta-sheet core" evidence="4">
    <location>
        <begin position="651"/>
        <end position="755"/>
    </location>
</feature>
<dbReference type="GO" id="GO:0042742">
    <property type="term" value="P:defense response to bacterium"/>
    <property type="evidence" value="ECO:0007669"/>
    <property type="project" value="UniProtKB-KW"/>
</dbReference>
<dbReference type="GeneID" id="8303432"/>
<feature type="region of interest" description="Disordered" evidence="3">
    <location>
        <begin position="79"/>
        <end position="103"/>
    </location>
</feature>
<dbReference type="OrthoDB" id="10984at10239"/>
<dbReference type="InterPro" id="IPR011055">
    <property type="entry name" value="Dup_hybrid_motif"/>
</dbReference>
<dbReference type="Pfam" id="PF01551">
    <property type="entry name" value="Peptidase_M23"/>
    <property type="match status" value="1"/>
</dbReference>
<reference evidence="5 6" key="1">
    <citation type="journal article" date="2009" name="Environ. Microbiol.">
        <title>Comparative genomics of marine cyanomyoviruses reveals the widespread occurrence of Synechococcus host genes localized to a hyperplastic region: implications for mechanisms of cyanophage evolution.</title>
        <authorList>
            <person name="Millard A.D."/>
            <person name="Zwirglmaier K."/>
            <person name="Downey M.J."/>
            <person name="Mann N.H."/>
            <person name="Scanlan D.J."/>
        </authorList>
    </citation>
    <scope>NUCLEOTIDE SEQUENCE</scope>
</reference>
<evidence type="ECO:0000313" key="5">
    <source>
        <dbReference type="EMBL" id="CAR63425.1"/>
    </source>
</evidence>
<sequence>MAHGYLTPTDLRSDRNYLGAIAGAIGSRIKKSSNMAARERAYASKQAEIGGTSLEEAGIGKGYFFKRALGSSFGGDRIARTRGRFETDPGPGRDPSGSQASRFRGGFDYGVSNTIKSPTKGALASIVNSRPGGPGGFLGAGAQAINPEVLGGELAKYQGTKQNAAGFSVDTTATEVKDLAGILNQIGQLIVRTSNSTIQAVDGVQRVNVRVVESVQSLGQLQVSIAERALDQQRMLAGAAEDHQEKMLARQMSAAEKGRFTSDDFSDGLTADKGYGFGGSGIGGILGGLFGGGGIGDILGTGLDLFGGRRRGRMSRAGRKAQKAQGLYRVDGHNFRNNSITGSALGYERIRQGKGLGAAHAAGNDITKRYAQRYGEKAALKRFGAEGLEAAGMSIGKSGMISRFLRPVFKRIPIFGGLIDFAVSLALGEPVGRAAAKAVGATLGSALGTLIPIPGVGTIAGGILGDFAGGAIYDAVTGGGGGSKSEVTAFASGGIINQPTLGMVGEAGAEGVFPLEGARGRKTFIKFGEGILEAQRRNKYQYAKIQAEGLSQYYDKQDGWTNGWKKFTDWIKGLGGQLSRWLFGNGDDDQPGGNRFGLLDPRRYLPNNTDEPYTGPISGETFNPLAAPRREAGNRSKNQHYGASRDGGDRTHGGIDITDAYSMGDNKAAPVIAYKSGKITQISTTGGGPGGIVKIDHGNGFATEYFHVDPRSDLEVGQMVHGGQKIADLHRYYSGGVEQTHLHFQVRENGTIVDPTGHYNNAKNVISTPLSDSAAATAATAAGTDITPEQVIPLPDGVSLDSPGSTGSNSAAQQRLRALEAKNNTIRKLREALSGDTLQAEARTTFENAKRERRNSTANEDMVIPGVGKIRYFDNKFFSKFTYFDKNGREVDEKTFNQLLRKRRLELKKEQEEIIEQIGNAREGLQASSASTNPDVLRTSATIAAADRASGSQVAFLSVPTQQQSGGGDSSAAMLAAMGQASSSPRGWTPSGIYNSILET</sequence>
<evidence type="ECO:0000313" key="6">
    <source>
        <dbReference type="Proteomes" id="UP000001515"/>
    </source>
</evidence>
<evidence type="ECO:0000256" key="3">
    <source>
        <dbReference type="SAM" id="MobiDB-lite"/>
    </source>
</evidence>
<feature type="region of interest" description="Disordered" evidence="3">
    <location>
        <begin position="598"/>
        <end position="654"/>
    </location>
</feature>
<dbReference type="PANTHER" id="PTHR21666:SF270">
    <property type="entry name" value="MUREIN HYDROLASE ACTIVATOR ENVC"/>
    <property type="match status" value="1"/>
</dbReference>
<evidence type="ECO:0000259" key="4">
    <source>
        <dbReference type="Pfam" id="PF01551"/>
    </source>
</evidence>
<keyword evidence="2" id="KW-0081">Bacteriolytic enzyme</keyword>
<evidence type="ECO:0000256" key="2">
    <source>
        <dbReference type="ARBA" id="ARBA00022638"/>
    </source>
</evidence>
<dbReference type="EMBL" id="FM207411">
    <property type="protein sequence ID" value="CAR63425.1"/>
    <property type="molecule type" value="Genomic_DNA"/>
</dbReference>
<dbReference type="GO" id="GO:0031640">
    <property type="term" value="P:killing of cells of another organism"/>
    <property type="evidence" value="ECO:0007669"/>
    <property type="project" value="UniProtKB-KW"/>
</dbReference>
<dbReference type="GO" id="GO:0004222">
    <property type="term" value="F:metalloendopeptidase activity"/>
    <property type="evidence" value="ECO:0007669"/>
    <property type="project" value="TreeGrafter"/>
</dbReference>
<proteinExistence type="predicted"/>
<dbReference type="SUPFAM" id="SSF51261">
    <property type="entry name" value="Duplicated hybrid motif"/>
    <property type="match status" value="1"/>
</dbReference>
<dbReference type="KEGG" id="vg:8303432"/>